<dbReference type="Pfam" id="PF04515">
    <property type="entry name" value="Choline_transpo"/>
    <property type="match status" value="1"/>
</dbReference>
<dbReference type="GeneID" id="108700570"/>
<keyword evidence="4" id="KW-0813">Transport</keyword>
<evidence type="ECO:0000256" key="8">
    <source>
        <dbReference type="ARBA" id="ARBA00022989"/>
    </source>
</evidence>
<sequence length="743" mass="83056">MGTRTAPPSYLPRGSAPPTPLTLLLLPCCVSVPAALLWSTLCCEPAKYDPSFKGPIKKRSCTDIICCVLFMVFLLGYMVVGILAWLYGDPRQVIYPRNSTGMYCGIGENQGKPNVLYYDLLKCVTGTNILAAAMNGLQCPTTQVCVEKCPTEFMWAISNDSPAKVYNQEYCQPSINLTITNLTVAEIAAKELCPVFLVPSTSFFNRCFPGSNLTFPADFSINGLTGNQSKANISEAASQILDSFNFQNVGKKIFEDFAKSWPWIITALVIAMVVSLLFLILLRFTAGILVWVLIVGVIGVIGYGIYHCYMEYDTLNKQGVSVSDVGFTFNLGVYFRVKETWLAILIVLAVIEAILLLVLLFLRKRILIAIALIKEASKAIGHIMSSLFYPLVTFVLLVVCVAYWGMTALYLATSGAPIYRISTVNTSLPGCENITGNETCNPMTFSPSSSCKEARCIFQRYNNEGLFQTNLFNLQIYNVIGFLWCINFVIALGQCVLAGAFASYYWAFHKPKDIPFFPVAESFMRTLRYHTGSLAFGSLILTIVQLIRIILEYLDHKLKGAQNPCTRFLLCCLKCCFWCLEKFIKFLNRNAYIMIAVYGKNFCVSAKNAFKLLMRNIVRVVVLDKVTDLLIFFGKLIVVGGVGVLAFFFFSGRIPIPNDSFKSPALNYYWIPILTVVLGSYMIAHGFFSVYNMCVDTLFLCFLEDLERNDGSPEKPFYMSKSLMSILNKKNRPPKSEEKTKKK</sequence>
<evidence type="ECO:0000256" key="12">
    <source>
        <dbReference type="ARBA" id="ARBA00036880"/>
    </source>
</evidence>
<accession>A0A8J1LNQ6</accession>
<protein>
    <recommendedName>
        <fullName evidence="13">Choline transporter-like protein</fullName>
    </recommendedName>
</protein>
<dbReference type="KEGG" id="xla:108700570"/>
<keyword evidence="6" id="KW-1003">Cell membrane</keyword>
<dbReference type="GO" id="GO:0015871">
    <property type="term" value="P:choline transport"/>
    <property type="evidence" value="ECO:0000318"/>
    <property type="project" value="GO_Central"/>
</dbReference>
<evidence type="ECO:0000256" key="5">
    <source>
        <dbReference type="ARBA" id="ARBA00022449"/>
    </source>
</evidence>
<feature type="transmembrane region" description="Helical" evidence="13">
    <location>
        <begin position="64"/>
        <end position="87"/>
    </location>
</feature>
<evidence type="ECO:0000256" key="11">
    <source>
        <dbReference type="ARBA" id="ARBA00035093"/>
    </source>
</evidence>
<dbReference type="PANTHER" id="PTHR12385:SF37">
    <property type="entry name" value="CHOLINE TRANSPORTER-LIKE PROTEIN 4"/>
    <property type="match status" value="1"/>
</dbReference>
<proteinExistence type="inferred from homology"/>
<dbReference type="AlphaFoldDB" id="A0A8J1LNQ6"/>
<keyword evidence="8 13" id="KW-1133">Transmembrane helix</keyword>
<name>A0A8J1LNQ6_XENLA</name>
<evidence type="ECO:0000256" key="2">
    <source>
        <dbReference type="ARBA" id="ARBA00004221"/>
    </source>
</evidence>
<evidence type="ECO:0000256" key="7">
    <source>
        <dbReference type="ARBA" id="ARBA00022692"/>
    </source>
</evidence>
<dbReference type="CTD" id="108700570"/>
<evidence type="ECO:0000256" key="13">
    <source>
        <dbReference type="RuleBase" id="RU368066"/>
    </source>
</evidence>
<feature type="transmembrane region" description="Helical" evidence="13">
    <location>
        <begin position="591"/>
        <end position="610"/>
    </location>
</feature>
<dbReference type="InterPro" id="IPR007603">
    <property type="entry name" value="Choline_transptr-like"/>
</dbReference>
<evidence type="ECO:0000313" key="15">
    <source>
        <dbReference type="RefSeq" id="XP_041431182.1"/>
    </source>
</evidence>
<evidence type="ECO:0000256" key="1">
    <source>
        <dbReference type="ARBA" id="ARBA00004141"/>
    </source>
</evidence>
<keyword evidence="7 13" id="KW-0812">Transmembrane</keyword>
<feature type="transmembrane region" description="Helical" evidence="13">
    <location>
        <begin position="383"/>
        <end position="404"/>
    </location>
</feature>
<comment type="function">
    <text evidence="13">Choline transporter.</text>
</comment>
<evidence type="ECO:0000313" key="14">
    <source>
        <dbReference type="Proteomes" id="UP000186698"/>
    </source>
</evidence>
<comment type="subcellular location">
    <subcellularLocation>
        <location evidence="2">Apical cell membrane</location>
    </subcellularLocation>
    <subcellularLocation>
        <location evidence="13">Cell membrane</location>
        <topology evidence="13">Multi-pass membrane protein</topology>
    </subcellularLocation>
    <subcellularLocation>
        <location evidence="1">Membrane</location>
        <topology evidence="1">Multi-pass membrane protein</topology>
    </subcellularLocation>
</comment>
<keyword evidence="10" id="KW-0325">Glycoprotein</keyword>
<feature type="transmembrane region" description="Helical" evidence="13">
    <location>
        <begin position="341"/>
        <end position="362"/>
    </location>
</feature>
<evidence type="ECO:0000256" key="4">
    <source>
        <dbReference type="ARBA" id="ARBA00022448"/>
    </source>
</evidence>
<dbReference type="GO" id="GO:0005886">
    <property type="term" value="C:plasma membrane"/>
    <property type="evidence" value="ECO:0000318"/>
    <property type="project" value="GO_Central"/>
</dbReference>
<dbReference type="Proteomes" id="UP000186698">
    <property type="component" value="Chromosome 8S"/>
</dbReference>
<evidence type="ECO:0000256" key="6">
    <source>
        <dbReference type="ARBA" id="ARBA00022475"/>
    </source>
</evidence>
<keyword evidence="9 13" id="KW-0472">Membrane</keyword>
<dbReference type="RefSeq" id="XP_041431182.1">
    <property type="nucleotide sequence ID" value="XM_041575248.1"/>
</dbReference>
<comment type="catalytic activity">
    <reaction evidence="12">
        <text>thiamine diphosphate(out) = thiamine diphosphate(in)</text>
        <dbReference type="Rhea" id="RHEA:75471"/>
        <dbReference type="ChEBI" id="CHEBI:58937"/>
    </reaction>
</comment>
<organism evidence="14 15">
    <name type="scientific">Xenopus laevis</name>
    <name type="common">African clawed frog</name>
    <dbReference type="NCBI Taxonomy" id="8355"/>
    <lineage>
        <taxon>Eukaryota</taxon>
        <taxon>Metazoa</taxon>
        <taxon>Chordata</taxon>
        <taxon>Craniata</taxon>
        <taxon>Vertebrata</taxon>
        <taxon>Euteleostomi</taxon>
        <taxon>Amphibia</taxon>
        <taxon>Batrachia</taxon>
        <taxon>Anura</taxon>
        <taxon>Pipoidea</taxon>
        <taxon>Pipidae</taxon>
        <taxon>Xenopodinae</taxon>
        <taxon>Xenopus</taxon>
        <taxon>Xenopus</taxon>
    </lineage>
</organism>
<dbReference type="GO" id="GO:0016324">
    <property type="term" value="C:apical plasma membrane"/>
    <property type="evidence" value="ECO:0007669"/>
    <property type="project" value="UniProtKB-SubCell"/>
</dbReference>
<feature type="transmembrane region" description="Helical" evidence="13">
    <location>
        <begin position="481"/>
        <end position="508"/>
    </location>
</feature>
<keyword evidence="14" id="KW-1185">Reference proteome</keyword>
<reference evidence="15" key="1">
    <citation type="submission" date="2025-08" db="UniProtKB">
        <authorList>
            <consortium name="RefSeq"/>
        </authorList>
    </citation>
    <scope>IDENTIFICATION</scope>
    <source>
        <strain evidence="15">J_2021</strain>
        <tissue evidence="15">Erythrocytes</tissue>
    </source>
</reference>
<dbReference type="GO" id="GO:0090422">
    <property type="term" value="F:thiamine pyrophosphate transmembrane transporter activity"/>
    <property type="evidence" value="ECO:0000318"/>
    <property type="project" value="GO_Central"/>
</dbReference>
<dbReference type="GO" id="GO:0030974">
    <property type="term" value="P:thiamine pyrophosphate transmembrane transport"/>
    <property type="evidence" value="ECO:0000318"/>
    <property type="project" value="GO_Central"/>
</dbReference>
<comment type="catalytic activity">
    <reaction evidence="11">
        <text>choline(out) + n H(+)(in) = choline(in) + n H(+)(out)</text>
        <dbReference type="Rhea" id="RHEA:75463"/>
        <dbReference type="ChEBI" id="CHEBI:15354"/>
        <dbReference type="ChEBI" id="CHEBI:15378"/>
    </reaction>
</comment>
<gene>
    <name evidence="15" type="primary">slc44a4.S</name>
</gene>
<feature type="transmembrane region" description="Helical" evidence="13">
    <location>
        <begin position="261"/>
        <end position="281"/>
    </location>
</feature>
<evidence type="ECO:0000256" key="10">
    <source>
        <dbReference type="ARBA" id="ARBA00023180"/>
    </source>
</evidence>
<feature type="transmembrane region" description="Helical" evidence="13">
    <location>
        <begin position="20"/>
        <end position="43"/>
    </location>
</feature>
<keyword evidence="5" id="KW-0050">Antiport</keyword>
<dbReference type="PANTHER" id="PTHR12385">
    <property type="entry name" value="CHOLINE TRANSPORTER-LIKE (SLC FAMILY 44)"/>
    <property type="match status" value="1"/>
</dbReference>
<comment type="similarity">
    <text evidence="3 13">Belongs to the CTL (choline transporter-like) family.</text>
</comment>
<dbReference type="GO" id="GO:0015297">
    <property type="term" value="F:antiporter activity"/>
    <property type="evidence" value="ECO:0007669"/>
    <property type="project" value="UniProtKB-KW"/>
</dbReference>
<feature type="transmembrane region" description="Helical" evidence="13">
    <location>
        <begin position="630"/>
        <end position="650"/>
    </location>
</feature>
<evidence type="ECO:0000256" key="3">
    <source>
        <dbReference type="ARBA" id="ARBA00007168"/>
    </source>
</evidence>
<feature type="transmembrane region" description="Helical" evidence="13">
    <location>
        <begin position="670"/>
        <end position="691"/>
    </location>
</feature>
<dbReference type="OrthoDB" id="420519at2759"/>
<feature type="transmembrane region" description="Helical" evidence="13">
    <location>
        <begin position="288"/>
        <end position="306"/>
    </location>
</feature>
<evidence type="ECO:0000256" key="9">
    <source>
        <dbReference type="ARBA" id="ARBA00023136"/>
    </source>
</evidence>
<feature type="transmembrane region" description="Helical" evidence="13">
    <location>
        <begin position="529"/>
        <end position="551"/>
    </location>
</feature>